<feature type="region of interest" description="Disordered" evidence="7">
    <location>
        <begin position="132"/>
        <end position="157"/>
    </location>
</feature>
<evidence type="ECO:0000256" key="6">
    <source>
        <dbReference type="RuleBase" id="RU364146"/>
    </source>
</evidence>
<comment type="function">
    <text evidence="6">Component of the Mediator complex, a coactivator involved in the regulated transcription of nearly all RNA polymerase II-dependent genes. Mediator functions as a bridge to convey information from gene-specific regulatory proteins to the basal RNA polymerase II transcription machinery. Mediator is recruited to promoters by direct interactions with regulatory proteins and serves as a scaffold for the assembly of a functional preinitiation complex with RNA polymerase II and the general transcription factors.</text>
</comment>
<evidence type="ECO:0000256" key="7">
    <source>
        <dbReference type="SAM" id="MobiDB-lite"/>
    </source>
</evidence>
<keyword evidence="4 6" id="KW-0804">Transcription</keyword>
<name>A0A4D9D413_9STRA</name>
<comment type="caution">
    <text evidence="8">The sequence shown here is derived from an EMBL/GenBank/DDBJ whole genome shotgun (WGS) entry which is preliminary data.</text>
</comment>
<reference evidence="8 9" key="1">
    <citation type="submission" date="2019-01" db="EMBL/GenBank/DDBJ databases">
        <title>Nuclear Genome Assembly of the Microalgal Biofuel strain Nannochloropsis salina CCMP1776.</title>
        <authorList>
            <person name="Hovde B."/>
        </authorList>
    </citation>
    <scope>NUCLEOTIDE SEQUENCE [LARGE SCALE GENOMIC DNA]</scope>
    <source>
        <strain evidence="8 9">CCMP1776</strain>
    </source>
</reference>
<evidence type="ECO:0000256" key="2">
    <source>
        <dbReference type="ARBA" id="ARBA00005389"/>
    </source>
</evidence>
<evidence type="ECO:0000256" key="1">
    <source>
        <dbReference type="ARBA" id="ARBA00004123"/>
    </source>
</evidence>
<dbReference type="Pfam" id="PF09748">
    <property type="entry name" value="Med10"/>
    <property type="match status" value="1"/>
</dbReference>
<organism evidence="8 9">
    <name type="scientific">Nannochloropsis salina CCMP1776</name>
    <dbReference type="NCBI Taxonomy" id="1027361"/>
    <lineage>
        <taxon>Eukaryota</taxon>
        <taxon>Sar</taxon>
        <taxon>Stramenopiles</taxon>
        <taxon>Ochrophyta</taxon>
        <taxon>Eustigmatophyceae</taxon>
        <taxon>Eustigmatales</taxon>
        <taxon>Monodopsidaceae</taxon>
        <taxon>Microchloropsis</taxon>
        <taxon>Microchloropsis salina</taxon>
    </lineage>
</organism>
<evidence type="ECO:0000313" key="9">
    <source>
        <dbReference type="Proteomes" id="UP000355283"/>
    </source>
</evidence>
<dbReference type="Proteomes" id="UP000355283">
    <property type="component" value="Unassembled WGS sequence"/>
</dbReference>
<sequence length="157" mass="17660">MNSGAAGYMEPSLPPFRKPPAPLDDAHPITGLREAIRALNQVDDAMMAYDNKRTIPSVTRSLDAFVQALKKVQDGRHVFGDEDIPLDLLERMEKEGLNPDVYTIERLEKGLEDLEAVALRDQLLEEIKEGMKAGMKRKERNDPETQKSTIVVKEEDS</sequence>
<keyword evidence="9" id="KW-1185">Reference proteome</keyword>
<keyword evidence="6" id="KW-0010">Activator</keyword>
<evidence type="ECO:0000256" key="3">
    <source>
        <dbReference type="ARBA" id="ARBA00023015"/>
    </source>
</evidence>
<comment type="similarity">
    <text evidence="2 6">Belongs to the Mediator complex subunit 10 family.</text>
</comment>
<keyword evidence="3 6" id="KW-0805">Transcription regulation</keyword>
<dbReference type="OrthoDB" id="10291660at2759"/>
<proteinExistence type="inferred from homology"/>
<dbReference type="GO" id="GO:0006357">
    <property type="term" value="P:regulation of transcription by RNA polymerase II"/>
    <property type="evidence" value="ECO:0007669"/>
    <property type="project" value="InterPro"/>
</dbReference>
<feature type="compositionally biased region" description="Pro residues" evidence="7">
    <location>
        <begin position="12"/>
        <end position="22"/>
    </location>
</feature>
<keyword evidence="5 6" id="KW-0539">Nucleus</keyword>
<evidence type="ECO:0000256" key="5">
    <source>
        <dbReference type="ARBA" id="ARBA00023242"/>
    </source>
</evidence>
<dbReference type="GO" id="GO:0003712">
    <property type="term" value="F:transcription coregulator activity"/>
    <property type="evidence" value="ECO:0007669"/>
    <property type="project" value="InterPro"/>
</dbReference>
<feature type="region of interest" description="Disordered" evidence="7">
    <location>
        <begin position="1"/>
        <end position="27"/>
    </location>
</feature>
<comment type="subunit">
    <text evidence="6">Component of the Mediator complex.</text>
</comment>
<evidence type="ECO:0000313" key="8">
    <source>
        <dbReference type="EMBL" id="TFJ85764.1"/>
    </source>
</evidence>
<protein>
    <recommendedName>
        <fullName evidence="6">Mediator of RNA polymerase II transcription subunit 10</fullName>
    </recommendedName>
    <alternativeName>
        <fullName evidence="6">Mediator complex subunit 10</fullName>
    </alternativeName>
</protein>
<dbReference type="AlphaFoldDB" id="A0A4D9D413"/>
<dbReference type="GO" id="GO:0016592">
    <property type="term" value="C:mediator complex"/>
    <property type="evidence" value="ECO:0007669"/>
    <property type="project" value="InterPro"/>
</dbReference>
<dbReference type="InterPro" id="IPR019145">
    <property type="entry name" value="Mediator_Med10"/>
</dbReference>
<dbReference type="EMBL" id="SDOX01000011">
    <property type="protein sequence ID" value="TFJ85764.1"/>
    <property type="molecule type" value="Genomic_DNA"/>
</dbReference>
<gene>
    <name evidence="6" type="primary">MED10</name>
    <name evidence="8" type="ORF">NSK_003268</name>
</gene>
<comment type="subcellular location">
    <subcellularLocation>
        <location evidence="1 6">Nucleus</location>
    </subcellularLocation>
</comment>
<accession>A0A4D9D413</accession>
<evidence type="ECO:0000256" key="4">
    <source>
        <dbReference type="ARBA" id="ARBA00023163"/>
    </source>
</evidence>